<dbReference type="InterPro" id="IPR031321">
    <property type="entry name" value="UCP012641"/>
</dbReference>
<comment type="caution">
    <text evidence="2">The sequence shown here is derived from an EMBL/GenBank/DDBJ whole genome shotgun (WGS) entry which is preliminary data.</text>
</comment>
<keyword evidence="3" id="KW-1185">Reference proteome</keyword>
<proteinExistence type="predicted"/>
<dbReference type="OrthoDB" id="256753at2"/>
<organism evidence="2 3">
    <name type="scientific">Agromyces tardus</name>
    <dbReference type="NCBI Taxonomy" id="2583849"/>
    <lineage>
        <taxon>Bacteria</taxon>
        <taxon>Bacillati</taxon>
        <taxon>Actinomycetota</taxon>
        <taxon>Actinomycetes</taxon>
        <taxon>Micrococcales</taxon>
        <taxon>Microbacteriaceae</taxon>
        <taxon>Agromyces</taxon>
    </lineage>
</organism>
<dbReference type="InterPro" id="IPR011201">
    <property type="entry name" value="Zinc-ribbon_6_bact"/>
</dbReference>
<dbReference type="EMBL" id="RHHB01000046">
    <property type="protein sequence ID" value="RNB45503.1"/>
    <property type="molecule type" value="Genomic_DNA"/>
</dbReference>
<sequence>MTPQSCERCASTVFAESLQCPVCSAPVGFHPPTLSFRVLDGETVEIDGRTWAACSNRDWRCNWLAPRDEPSAQCFSCRLTRRRPPSDETADLERLADAAVDKRRLLMQLRYLGLPITPYYEREGGLAFDLLAGTPSEPVMIGHANGVITIDLNETLDDRREGVRVRLGEAYRTMLGHFRHEIGHYYQGILVDSDAAWAECRALFGDERASYQDAIDRHYRFGAPEGWADSFISEYATMHPWEDFAECFAHYLHITATLATAARGGVTLDAERVSGHSDASVVPLEDYSAQPIDRMLDDWHWLSLLFNRVNRTMGKDDLYPFRISAPVAEKLAYVHRIVTRVAGS</sequence>
<accession>A0A3M8A2S1</accession>
<dbReference type="PIRSF" id="PIRSF012641">
    <property type="entry name" value="UCP012641"/>
    <property type="match status" value="1"/>
</dbReference>
<protein>
    <recommendedName>
        <fullName evidence="1">Zinc-ribbon domain-containing protein</fullName>
    </recommendedName>
</protein>
<dbReference type="Gene3D" id="3.40.390.70">
    <property type="match status" value="1"/>
</dbReference>
<feature type="domain" description="Zinc-ribbon" evidence="1">
    <location>
        <begin position="5"/>
        <end position="85"/>
    </location>
</feature>
<dbReference type="Pfam" id="PF10005">
    <property type="entry name" value="Zn_ribbon_DZR_6"/>
    <property type="match status" value="1"/>
</dbReference>
<dbReference type="Proteomes" id="UP000275048">
    <property type="component" value="Unassembled WGS sequence"/>
</dbReference>
<dbReference type="AlphaFoldDB" id="A0A3M8A2S1"/>
<reference evidence="2 3" key="1">
    <citation type="submission" date="2018-10" db="EMBL/GenBank/DDBJ databases">
        <title>Isolation, diversity and antibacterial activity of antinobacteria from the wheat rhizosphere soil.</title>
        <authorList>
            <person name="Sun T."/>
        </authorList>
    </citation>
    <scope>NUCLEOTIDE SEQUENCE [LARGE SCALE GENOMIC DNA]</scope>
    <source>
        <strain evidence="2 3">SJ-23</strain>
    </source>
</reference>
<evidence type="ECO:0000259" key="1">
    <source>
        <dbReference type="Pfam" id="PF10005"/>
    </source>
</evidence>
<dbReference type="RefSeq" id="WP_122938056.1">
    <property type="nucleotide sequence ID" value="NZ_JBHSNT010000099.1"/>
</dbReference>
<dbReference type="Pfam" id="PF15887">
    <property type="entry name" value="Peptidase_Mx"/>
    <property type="match status" value="1"/>
</dbReference>
<evidence type="ECO:0000313" key="3">
    <source>
        <dbReference type="Proteomes" id="UP000275048"/>
    </source>
</evidence>
<name>A0A3M8A2S1_9MICO</name>
<evidence type="ECO:0000313" key="2">
    <source>
        <dbReference type="EMBL" id="RNB45503.1"/>
    </source>
</evidence>
<gene>
    <name evidence="2" type="ORF">EDM22_15850</name>
</gene>